<sequence>MLLVRIEDIAISSKVSFVGGCFTPECMALSGEGNIAESLKVFMLEKLTRGEGWG</sequence>
<dbReference type="Proteomes" id="UP000288805">
    <property type="component" value="Unassembled WGS sequence"/>
</dbReference>
<evidence type="ECO:0000313" key="2">
    <source>
        <dbReference type="Proteomes" id="UP000288805"/>
    </source>
</evidence>
<dbReference type="EMBL" id="QGNW01000206">
    <property type="protein sequence ID" value="RVW85276.1"/>
    <property type="molecule type" value="Genomic_DNA"/>
</dbReference>
<gene>
    <name evidence="1" type="ORF">CK203_046565</name>
</gene>
<evidence type="ECO:0000313" key="1">
    <source>
        <dbReference type="EMBL" id="RVW85276.1"/>
    </source>
</evidence>
<comment type="caution">
    <text evidence="1">The sequence shown here is derived from an EMBL/GenBank/DDBJ whole genome shotgun (WGS) entry which is preliminary data.</text>
</comment>
<proteinExistence type="predicted"/>
<name>A0A438HLG2_VITVI</name>
<organism evidence="1 2">
    <name type="scientific">Vitis vinifera</name>
    <name type="common">Grape</name>
    <dbReference type="NCBI Taxonomy" id="29760"/>
    <lineage>
        <taxon>Eukaryota</taxon>
        <taxon>Viridiplantae</taxon>
        <taxon>Streptophyta</taxon>
        <taxon>Embryophyta</taxon>
        <taxon>Tracheophyta</taxon>
        <taxon>Spermatophyta</taxon>
        <taxon>Magnoliopsida</taxon>
        <taxon>eudicotyledons</taxon>
        <taxon>Gunneridae</taxon>
        <taxon>Pentapetalae</taxon>
        <taxon>rosids</taxon>
        <taxon>Vitales</taxon>
        <taxon>Vitaceae</taxon>
        <taxon>Viteae</taxon>
        <taxon>Vitis</taxon>
    </lineage>
</organism>
<dbReference type="AlphaFoldDB" id="A0A438HLG2"/>
<reference evidence="1 2" key="1">
    <citation type="journal article" date="2018" name="PLoS Genet.">
        <title>Population sequencing reveals clonal diversity and ancestral inbreeding in the grapevine cultivar Chardonnay.</title>
        <authorList>
            <person name="Roach M.J."/>
            <person name="Johnson D.L."/>
            <person name="Bohlmann J."/>
            <person name="van Vuuren H.J."/>
            <person name="Jones S.J."/>
            <person name="Pretorius I.S."/>
            <person name="Schmidt S.A."/>
            <person name="Borneman A.R."/>
        </authorList>
    </citation>
    <scope>NUCLEOTIDE SEQUENCE [LARGE SCALE GENOMIC DNA]</scope>
    <source>
        <strain evidence="2">cv. Chardonnay</strain>
        <tissue evidence="1">Leaf</tissue>
    </source>
</reference>
<protein>
    <submittedName>
        <fullName evidence="1">Uncharacterized protein</fullName>
    </submittedName>
</protein>
<accession>A0A438HLG2</accession>